<organism evidence="1 2">
    <name type="scientific">Streptomyces citrinus</name>
    <dbReference type="NCBI Taxonomy" id="3118173"/>
    <lineage>
        <taxon>Bacteria</taxon>
        <taxon>Bacillati</taxon>
        <taxon>Actinomycetota</taxon>
        <taxon>Actinomycetes</taxon>
        <taxon>Kitasatosporales</taxon>
        <taxon>Streptomycetaceae</taxon>
        <taxon>Streptomyces</taxon>
    </lineage>
</organism>
<accession>A0ACD5ALD9</accession>
<reference evidence="1" key="1">
    <citation type="journal article" date="2025" name="Int. J. Syst. Evol. Microbiol.">
        <title>Streptomyces citrinus sp. nov., with yellow diffusible pigment.</title>
        <authorList>
            <person name="He Y."/>
            <person name="Yang E."/>
            <person name="Xu J."/>
            <person name="Sun Y."/>
            <person name="Sun L."/>
        </authorList>
    </citation>
    <scope>NUCLEOTIDE SEQUENCE</scope>
    <source>
        <strain evidence="1">Q6</strain>
    </source>
</reference>
<proteinExistence type="predicted"/>
<keyword evidence="2" id="KW-1185">Reference proteome</keyword>
<gene>
    <name evidence="1" type="ORF">V2W30_33205</name>
</gene>
<dbReference type="EMBL" id="CP146022">
    <property type="protein sequence ID" value="WWQ67714.1"/>
    <property type="molecule type" value="Genomic_DNA"/>
</dbReference>
<evidence type="ECO:0000313" key="1">
    <source>
        <dbReference type="EMBL" id="WWQ67714.1"/>
    </source>
</evidence>
<protein>
    <submittedName>
        <fullName evidence="1">Formate dehydrogenase subunit delta</fullName>
    </submittedName>
</protein>
<name>A0ACD5ALD9_9ACTN</name>
<sequence>MAGALPAESRMANDIAAHHGHLPGPAAAEAIAGHLGRFWDPRMRERLFAAVDDGADELHPLVVAAVLLLR</sequence>
<dbReference type="Proteomes" id="UP001432251">
    <property type="component" value="Chromosome"/>
</dbReference>
<evidence type="ECO:0000313" key="2">
    <source>
        <dbReference type="Proteomes" id="UP001432251"/>
    </source>
</evidence>